<dbReference type="PANTHER" id="PTHR45947">
    <property type="entry name" value="SULFOQUINOVOSYL TRANSFERASE SQD2"/>
    <property type="match status" value="1"/>
</dbReference>
<name>A0A502DM19_9BURK</name>
<organism evidence="2 3">
    <name type="scientific">Variovorax guangxiensis</name>
    <dbReference type="NCBI Taxonomy" id="1775474"/>
    <lineage>
        <taxon>Bacteria</taxon>
        <taxon>Pseudomonadati</taxon>
        <taxon>Pseudomonadota</taxon>
        <taxon>Betaproteobacteria</taxon>
        <taxon>Burkholderiales</taxon>
        <taxon>Comamonadaceae</taxon>
        <taxon>Variovorax</taxon>
    </lineage>
</organism>
<dbReference type="PANTHER" id="PTHR45947:SF3">
    <property type="entry name" value="SULFOQUINOVOSYL TRANSFERASE SQD2"/>
    <property type="match status" value="1"/>
</dbReference>
<proteinExistence type="predicted"/>
<dbReference type="InterPro" id="IPR001296">
    <property type="entry name" value="Glyco_trans_1"/>
</dbReference>
<dbReference type="Proteomes" id="UP000319212">
    <property type="component" value="Unassembled WGS sequence"/>
</dbReference>
<dbReference type="AlphaFoldDB" id="A0A502DM19"/>
<dbReference type="OrthoDB" id="267270at2"/>
<dbReference type="Pfam" id="PF00534">
    <property type="entry name" value="Glycos_transf_1"/>
    <property type="match status" value="1"/>
</dbReference>
<evidence type="ECO:0000313" key="2">
    <source>
        <dbReference type="EMBL" id="TPG25812.1"/>
    </source>
</evidence>
<dbReference type="InterPro" id="IPR050194">
    <property type="entry name" value="Glycosyltransferase_grp1"/>
</dbReference>
<gene>
    <name evidence="2" type="ORF">EAH82_15450</name>
</gene>
<reference evidence="2 3" key="1">
    <citation type="journal article" date="2019" name="Environ. Microbiol.">
        <title>Species interactions and distinct microbial communities in high Arctic permafrost affected cryosols are associated with the CH4 and CO2 gas fluxes.</title>
        <authorList>
            <person name="Altshuler I."/>
            <person name="Hamel J."/>
            <person name="Turney S."/>
            <person name="Magnuson E."/>
            <person name="Levesque R."/>
            <person name="Greer C."/>
            <person name="Whyte L.G."/>
        </authorList>
    </citation>
    <scope>NUCLEOTIDE SEQUENCE [LARGE SCALE GENOMIC DNA]</scope>
    <source>
        <strain evidence="2 3">S06.C</strain>
    </source>
</reference>
<evidence type="ECO:0000313" key="3">
    <source>
        <dbReference type="Proteomes" id="UP000319212"/>
    </source>
</evidence>
<sequence length="328" mass="36148">MKILIYSSVFYPSIGGIENLTLALAKEFRSFGHEVKVVTEQVQKTGDPIEGIEVVHPSKALDQLKLFFWSDVLYMPNITLKGVWLLVFNPFKKWVVSHNDFHLAQSNDAKTRFKNLVIKAASNISVSKSVARALRTRSTVIYNCYNDAAFRVYDDEPRDIDFLFVGRLVSQKGCDLLIDACSRLNRPFRLSIVGHGPEFAGLQARVDALGLGDRITFLGFMRDEALARVMSRHRVMIVPSLGAEGFGIAALEGLACGCKMLVSDAGGLPEAIGGFGEVFPMGDGAALTVLLEQCLAQPEIDPMSDAKVAYLLDHRAKSVARKYLEVFA</sequence>
<dbReference type="CDD" id="cd03801">
    <property type="entry name" value="GT4_PimA-like"/>
    <property type="match status" value="1"/>
</dbReference>
<dbReference type="Gene3D" id="3.40.50.2000">
    <property type="entry name" value="Glycogen Phosphorylase B"/>
    <property type="match status" value="2"/>
</dbReference>
<feature type="domain" description="Glycosyl transferase family 1" evidence="1">
    <location>
        <begin position="157"/>
        <end position="295"/>
    </location>
</feature>
<dbReference type="EMBL" id="RCZI01000004">
    <property type="protein sequence ID" value="TPG25812.1"/>
    <property type="molecule type" value="Genomic_DNA"/>
</dbReference>
<dbReference type="SUPFAM" id="SSF53756">
    <property type="entry name" value="UDP-Glycosyltransferase/glycogen phosphorylase"/>
    <property type="match status" value="1"/>
</dbReference>
<comment type="caution">
    <text evidence="2">The sequence shown here is derived from an EMBL/GenBank/DDBJ whole genome shotgun (WGS) entry which is preliminary data.</text>
</comment>
<protein>
    <submittedName>
        <fullName evidence="2">Glycosyltransferase family 1 protein</fullName>
    </submittedName>
</protein>
<keyword evidence="2" id="KW-0808">Transferase</keyword>
<evidence type="ECO:0000259" key="1">
    <source>
        <dbReference type="Pfam" id="PF00534"/>
    </source>
</evidence>
<accession>A0A502DM19</accession>
<dbReference type="GO" id="GO:0016757">
    <property type="term" value="F:glycosyltransferase activity"/>
    <property type="evidence" value="ECO:0007669"/>
    <property type="project" value="InterPro"/>
</dbReference>
<dbReference type="RefSeq" id="WP_140843159.1">
    <property type="nucleotide sequence ID" value="NZ_RCZI01000004.1"/>
</dbReference>